<organism evidence="3 4">
    <name type="scientific">Heligmosomoides polygyrus</name>
    <name type="common">Parasitic roundworm</name>
    <dbReference type="NCBI Taxonomy" id="6339"/>
    <lineage>
        <taxon>Eukaryota</taxon>
        <taxon>Metazoa</taxon>
        <taxon>Ecdysozoa</taxon>
        <taxon>Nematoda</taxon>
        <taxon>Chromadorea</taxon>
        <taxon>Rhabditida</taxon>
        <taxon>Rhabditina</taxon>
        <taxon>Rhabditomorpha</taxon>
        <taxon>Strongyloidea</taxon>
        <taxon>Heligmosomidae</taxon>
        <taxon>Heligmosomoides</taxon>
    </lineage>
</organism>
<reference evidence="4" key="2">
    <citation type="submission" date="2019-09" db="UniProtKB">
        <authorList>
            <consortium name="WormBaseParasite"/>
        </authorList>
    </citation>
    <scope>IDENTIFICATION</scope>
</reference>
<accession>A0A183GEU5</accession>
<evidence type="ECO:0000313" key="4">
    <source>
        <dbReference type="WBParaSite" id="HPBE_0002088201-mRNA-1"/>
    </source>
</evidence>
<sequence length="275" mass="31831">MMRTIEPFMHPANEGDHTGMVLTFLQYLIREFLGRYEDERVKKNKRKLPAKLLMMLGTLQPGRVFPKFLDNVYPAMFAVDEPHRLTQTLDCMFELVFIIASDEKVGIERRKMEKDWVVDMEKSRSPNSPLVRYSIQKLSADNNWKLKENFSTFRFHLFYFLEILIEGIDINDDEATKESSEERVLKKAIDRCVTALFTNTAYAITSMIPDEQCAMRKLLPEAVAMRMEGFTEDDQQLRRRRQVPVVSCGRRATSATTDSRLAPDILGHVCESSSS</sequence>
<dbReference type="WBParaSite" id="HPBE_0002088201-mRNA-1">
    <property type="protein sequence ID" value="HPBE_0002088201-mRNA-1"/>
    <property type="gene ID" value="HPBE_0002088201"/>
</dbReference>
<dbReference type="PANTHER" id="PTHR32170:SF4">
    <property type="entry name" value="DUF3437 DOMAIN-CONTAINING PROTEIN-RELATED"/>
    <property type="match status" value="1"/>
</dbReference>
<dbReference type="Pfam" id="PF16507">
    <property type="entry name" value="HEAT_PSME4_mid"/>
    <property type="match status" value="1"/>
</dbReference>
<dbReference type="InterPro" id="IPR035309">
    <property type="entry name" value="PSME4"/>
</dbReference>
<dbReference type="GO" id="GO:0016504">
    <property type="term" value="F:peptidase activator activity"/>
    <property type="evidence" value="ECO:0007669"/>
    <property type="project" value="InterPro"/>
</dbReference>
<dbReference type="AlphaFoldDB" id="A0A183GEU5"/>
<dbReference type="GO" id="GO:0005634">
    <property type="term" value="C:nucleus"/>
    <property type="evidence" value="ECO:0007669"/>
    <property type="project" value="TreeGrafter"/>
</dbReference>
<dbReference type="PANTHER" id="PTHR32170">
    <property type="entry name" value="PROTEASOME ACTIVATOR COMPLEX SUBUNIT 4"/>
    <property type="match status" value="1"/>
</dbReference>
<name>A0A183GEU5_HELPZ</name>
<keyword evidence="3" id="KW-1185">Reference proteome</keyword>
<evidence type="ECO:0000259" key="1">
    <source>
        <dbReference type="Pfam" id="PF16507"/>
    </source>
</evidence>
<feature type="domain" description="Proteasome activator Blm10 middle HEAT repeats region" evidence="1">
    <location>
        <begin position="2"/>
        <end position="50"/>
    </location>
</feature>
<proteinExistence type="predicted"/>
<dbReference type="OrthoDB" id="17907at2759"/>
<dbReference type="EMBL" id="UZAH01032516">
    <property type="protein sequence ID" value="VDP22283.1"/>
    <property type="molecule type" value="Genomic_DNA"/>
</dbReference>
<dbReference type="GO" id="GO:0010499">
    <property type="term" value="P:proteasomal ubiquitin-independent protein catabolic process"/>
    <property type="evidence" value="ECO:0007669"/>
    <property type="project" value="TreeGrafter"/>
</dbReference>
<accession>A0A3P8FJA0</accession>
<evidence type="ECO:0000313" key="3">
    <source>
        <dbReference type="Proteomes" id="UP000050761"/>
    </source>
</evidence>
<dbReference type="InterPro" id="IPR032430">
    <property type="entry name" value="Blm10_mid"/>
</dbReference>
<protein>
    <submittedName>
        <fullName evidence="4">BLM10_mid domain-containing protein</fullName>
    </submittedName>
</protein>
<gene>
    <name evidence="2" type="ORF">HPBE_LOCUS20880</name>
</gene>
<dbReference type="GO" id="GO:0070628">
    <property type="term" value="F:proteasome binding"/>
    <property type="evidence" value="ECO:0007669"/>
    <property type="project" value="InterPro"/>
</dbReference>
<dbReference type="Proteomes" id="UP000050761">
    <property type="component" value="Unassembled WGS sequence"/>
</dbReference>
<reference evidence="2 3" key="1">
    <citation type="submission" date="2018-11" db="EMBL/GenBank/DDBJ databases">
        <authorList>
            <consortium name="Pathogen Informatics"/>
        </authorList>
    </citation>
    <scope>NUCLEOTIDE SEQUENCE [LARGE SCALE GENOMIC DNA]</scope>
</reference>
<dbReference type="GO" id="GO:0005829">
    <property type="term" value="C:cytosol"/>
    <property type="evidence" value="ECO:0007669"/>
    <property type="project" value="TreeGrafter"/>
</dbReference>
<evidence type="ECO:0000313" key="2">
    <source>
        <dbReference type="EMBL" id="VDP22283.1"/>
    </source>
</evidence>